<keyword evidence="2" id="KW-0808">Transferase</keyword>
<reference evidence="2 3" key="1">
    <citation type="submission" date="2016-10" db="EMBL/GenBank/DDBJ databases">
        <authorList>
            <person name="de Groot N.N."/>
        </authorList>
    </citation>
    <scope>NUCLEOTIDE SEQUENCE [LARGE SCALE GENOMIC DNA]</scope>
    <source>
        <strain evidence="2 3">DSM 21228</strain>
    </source>
</reference>
<dbReference type="PANTHER" id="PTHR43031">
    <property type="entry name" value="FAD-DEPENDENT OXIDOREDUCTASE"/>
    <property type="match status" value="1"/>
</dbReference>
<protein>
    <submittedName>
        <fullName evidence="2">Rhodanese-related sulfurtransferase</fullName>
    </submittedName>
</protein>
<dbReference type="Gene3D" id="3.40.250.10">
    <property type="entry name" value="Rhodanese-like domain"/>
    <property type="match status" value="1"/>
</dbReference>
<dbReference type="EMBL" id="FNQP01000012">
    <property type="protein sequence ID" value="SEA74449.1"/>
    <property type="molecule type" value="Genomic_DNA"/>
</dbReference>
<dbReference type="STRING" id="525918.SAMN05660964_02335"/>
<accession>A0A1H4DPL5</accession>
<dbReference type="Pfam" id="PF00581">
    <property type="entry name" value="Rhodanese"/>
    <property type="match status" value="1"/>
</dbReference>
<dbReference type="SMART" id="SM00450">
    <property type="entry name" value="RHOD"/>
    <property type="match status" value="1"/>
</dbReference>
<keyword evidence="3" id="KW-1185">Reference proteome</keyword>
<dbReference type="GO" id="GO:0016740">
    <property type="term" value="F:transferase activity"/>
    <property type="evidence" value="ECO:0007669"/>
    <property type="project" value="UniProtKB-KW"/>
</dbReference>
<gene>
    <name evidence="2" type="ORF">SAMN05660964_02335</name>
</gene>
<evidence type="ECO:0000313" key="3">
    <source>
        <dbReference type="Proteomes" id="UP000199397"/>
    </source>
</evidence>
<proteinExistence type="predicted"/>
<evidence type="ECO:0000313" key="2">
    <source>
        <dbReference type="EMBL" id="SEA74449.1"/>
    </source>
</evidence>
<sequence length="158" mass="17732">MKTEKTFAALVADALLHIQEVMPWDVEEMQVSNPDLLIVDIREADEYAAAHIKNALHVPRGILEASCDWGYSDTIPELVQARDKPVVLVCRSGNRTALAALTLRLMGYQQVYSMKTGVRGWNDYELPLFNNAGEQVDIDWAEAELNPPVRPDQLESKP</sequence>
<dbReference type="InterPro" id="IPR001763">
    <property type="entry name" value="Rhodanese-like_dom"/>
</dbReference>
<dbReference type="InterPro" id="IPR036873">
    <property type="entry name" value="Rhodanese-like_dom_sf"/>
</dbReference>
<dbReference type="RefSeq" id="WP_093068843.1">
    <property type="nucleotide sequence ID" value="NZ_FNQP01000012.1"/>
</dbReference>
<feature type="domain" description="Rhodanese" evidence="1">
    <location>
        <begin position="32"/>
        <end position="130"/>
    </location>
</feature>
<dbReference type="CDD" id="cd00158">
    <property type="entry name" value="RHOD"/>
    <property type="match status" value="1"/>
</dbReference>
<dbReference type="InterPro" id="IPR050229">
    <property type="entry name" value="GlpE_sulfurtransferase"/>
</dbReference>
<organism evidence="2 3">
    <name type="scientific">Thiothrix caldifontis</name>
    <dbReference type="NCBI Taxonomy" id="525918"/>
    <lineage>
        <taxon>Bacteria</taxon>
        <taxon>Pseudomonadati</taxon>
        <taxon>Pseudomonadota</taxon>
        <taxon>Gammaproteobacteria</taxon>
        <taxon>Thiotrichales</taxon>
        <taxon>Thiotrichaceae</taxon>
        <taxon>Thiothrix</taxon>
    </lineage>
</organism>
<name>A0A1H4DPL5_9GAMM</name>
<evidence type="ECO:0000259" key="1">
    <source>
        <dbReference type="PROSITE" id="PS50206"/>
    </source>
</evidence>
<dbReference type="OrthoDB" id="9791096at2"/>
<dbReference type="PANTHER" id="PTHR43031:SF1">
    <property type="entry name" value="PYRIDINE NUCLEOTIDE-DISULPHIDE OXIDOREDUCTASE"/>
    <property type="match status" value="1"/>
</dbReference>
<dbReference type="Proteomes" id="UP000199397">
    <property type="component" value="Unassembled WGS sequence"/>
</dbReference>
<dbReference type="AlphaFoldDB" id="A0A1H4DPL5"/>
<dbReference type="SUPFAM" id="SSF52821">
    <property type="entry name" value="Rhodanese/Cell cycle control phosphatase"/>
    <property type="match status" value="1"/>
</dbReference>
<dbReference type="PROSITE" id="PS50206">
    <property type="entry name" value="RHODANESE_3"/>
    <property type="match status" value="1"/>
</dbReference>